<evidence type="ECO:0000256" key="13">
    <source>
        <dbReference type="HAMAP-Rule" id="MF_01964"/>
    </source>
</evidence>
<dbReference type="CDD" id="cd04601">
    <property type="entry name" value="CBS_pair_IMPDH"/>
    <property type="match status" value="1"/>
</dbReference>
<evidence type="ECO:0000256" key="11">
    <source>
        <dbReference type="ARBA" id="ARBA00023122"/>
    </source>
</evidence>
<evidence type="ECO:0000259" key="21">
    <source>
        <dbReference type="PROSITE" id="PS51371"/>
    </source>
</evidence>
<dbReference type="InterPro" id="IPR000644">
    <property type="entry name" value="CBS_dom"/>
</dbReference>
<evidence type="ECO:0000256" key="2">
    <source>
        <dbReference type="ARBA" id="ARBA00005502"/>
    </source>
</evidence>
<dbReference type="EC" id="1.1.1.205" evidence="13 20"/>
<dbReference type="SUPFAM" id="SSF51412">
    <property type="entry name" value="Inosine monophosphate dehydrogenase (IMPDH)"/>
    <property type="match status" value="1"/>
</dbReference>
<evidence type="ECO:0000313" key="22">
    <source>
        <dbReference type="EMBL" id="CAB1129274.1"/>
    </source>
</evidence>
<dbReference type="SMART" id="SM00116">
    <property type="entry name" value="CBS"/>
    <property type="match status" value="2"/>
</dbReference>
<dbReference type="SMART" id="SM01240">
    <property type="entry name" value="IMPDH"/>
    <property type="match status" value="1"/>
</dbReference>
<feature type="binding site" evidence="13 15">
    <location>
        <begin position="340"/>
        <end position="342"/>
    </location>
    <ligand>
        <name>IMP</name>
        <dbReference type="ChEBI" id="CHEBI:58053"/>
    </ligand>
</feature>
<evidence type="ECO:0000256" key="8">
    <source>
        <dbReference type="ARBA" id="ARBA00022958"/>
    </source>
</evidence>
<dbReference type="InterPro" id="IPR015875">
    <property type="entry name" value="IMP_DH/GMP_Rdtase_CS"/>
</dbReference>
<dbReference type="UniPathway" id="UPA00601">
    <property type="reaction ID" value="UER00295"/>
</dbReference>
<keyword evidence="8 13" id="KW-0630">Potassium</keyword>
<dbReference type="PROSITE" id="PS51371">
    <property type="entry name" value="CBS"/>
    <property type="match status" value="2"/>
</dbReference>
<dbReference type="GO" id="GO:0000166">
    <property type="term" value="F:nucleotide binding"/>
    <property type="evidence" value="ECO:0007669"/>
    <property type="project" value="UniProtKB-UniRule"/>
</dbReference>
<feature type="binding site" evidence="13">
    <location>
        <position position="471"/>
    </location>
    <ligand>
        <name>K(+)</name>
        <dbReference type="ChEBI" id="CHEBI:29103"/>
        <note>ligand shared between two tetrameric partners</note>
    </ligand>
</feature>
<gene>
    <name evidence="13 22" type="primary">guaB</name>
    <name evidence="22" type="ORF">R50_1773</name>
</gene>
<feature type="binding site" evidence="13">
    <location>
        <position position="250"/>
    </location>
    <ligand>
        <name>NAD(+)</name>
        <dbReference type="ChEBI" id="CHEBI:57540"/>
    </ligand>
</feature>
<name>A0A6F8ZHN4_9FIRM</name>
<evidence type="ECO:0000256" key="9">
    <source>
        <dbReference type="ARBA" id="ARBA00023002"/>
    </source>
</evidence>
<dbReference type="Pfam" id="PF00478">
    <property type="entry name" value="IMPDH"/>
    <property type="match status" value="1"/>
</dbReference>
<feature type="binding site" evidence="13 15">
    <location>
        <position position="417"/>
    </location>
    <ligand>
        <name>IMP</name>
        <dbReference type="ChEBI" id="CHEBI:58053"/>
    </ligand>
</feature>
<dbReference type="CDD" id="cd00381">
    <property type="entry name" value="IMPDH"/>
    <property type="match status" value="1"/>
</dbReference>
<keyword evidence="10 13" id="KW-0520">NAD</keyword>
<evidence type="ECO:0000313" key="23">
    <source>
        <dbReference type="Proteomes" id="UP000503399"/>
    </source>
</evidence>
<accession>A0A6F8ZHN4</accession>
<dbReference type="NCBIfam" id="TIGR01302">
    <property type="entry name" value="IMP_dehydrog"/>
    <property type="match status" value="1"/>
</dbReference>
<feature type="active site" description="Proton acceptor" evidence="13 14">
    <location>
        <position position="403"/>
    </location>
</feature>
<feature type="binding site" evidence="13 15">
    <location>
        <begin position="387"/>
        <end position="391"/>
    </location>
    <ligand>
        <name>IMP</name>
        <dbReference type="ChEBI" id="CHEBI:58053"/>
    </ligand>
</feature>
<comment type="similarity">
    <text evidence="2 13 19">Belongs to the IMPDH/GMPR family.</text>
</comment>
<evidence type="ECO:0000256" key="18">
    <source>
        <dbReference type="PROSITE-ProRule" id="PRU00703"/>
    </source>
</evidence>
<feature type="binding site" description="in other chain" evidence="13 17">
    <location>
        <position position="307"/>
    </location>
    <ligand>
        <name>K(+)</name>
        <dbReference type="ChEBI" id="CHEBI:29103"/>
        <note>ligand shared between two tetrameric partners</note>
    </ligand>
</feature>
<keyword evidence="11 18" id="KW-0129">CBS domain</keyword>
<feature type="domain" description="CBS" evidence="21">
    <location>
        <begin position="96"/>
        <end position="152"/>
    </location>
</feature>
<feature type="binding site" evidence="16">
    <location>
        <begin position="250"/>
        <end position="252"/>
    </location>
    <ligand>
        <name>NAD(+)</name>
        <dbReference type="ChEBI" id="CHEBI:57540"/>
    </ligand>
</feature>
<evidence type="ECO:0000256" key="3">
    <source>
        <dbReference type="ARBA" id="ARBA00011881"/>
    </source>
</evidence>
<dbReference type="EMBL" id="LR778114">
    <property type="protein sequence ID" value="CAB1129274.1"/>
    <property type="molecule type" value="Genomic_DNA"/>
</dbReference>
<dbReference type="GO" id="GO:0046872">
    <property type="term" value="F:metal ion binding"/>
    <property type="evidence" value="ECO:0007669"/>
    <property type="project" value="UniProtKB-UniRule"/>
</dbReference>
<evidence type="ECO:0000256" key="12">
    <source>
        <dbReference type="ARBA" id="ARBA00048028"/>
    </source>
</evidence>
<feature type="binding site" evidence="13 15">
    <location>
        <position position="305"/>
    </location>
    <ligand>
        <name>IMP</name>
        <dbReference type="ChEBI" id="CHEBI:58053"/>
    </ligand>
</feature>
<feature type="binding site" evidence="13 15">
    <location>
        <begin position="363"/>
        <end position="364"/>
    </location>
    <ligand>
        <name>IMP</name>
        <dbReference type="ChEBI" id="CHEBI:58053"/>
    </ligand>
</feature>
<evidence type="ECO:0000256" key="17">
    <source>
        <dbReference type="PIRSR" id="PIRSR000130-4"/>
    </source>
</evidence>
<keyword evidence="6 13" id="KW-0332">GMP biosynthesis</keyword>
<feature type="binding site" evidence="13">
    <location>
        <position position="473"/>
    </location>
    <ligand>
        <name>K(+)</name>
        <dbReference type="ChEBI" id="CHEBI:29103"/>
        <note>ligand shared between two tetrameric partners</note>
    </ligand>
</feature>
<dbReference type="InterPro" id="IPR046342">
    <property type="entry name" value="CBS_dom_sf"/>
</dbReference>
<proteinExistence type="inferred from homology"/>
<keyword evidence="5" id="KW-0677">Repeat</keyword>
<dbReference type="FunFam" id="3.20.20.70:FF:000003">
    <property type="entry name" value="GMP reductase"/>
    <property type="match status" value="1"/>
</dbReference>
<dbReference type="InterPro" id="IPR001093">
    <property type="entry name" value="IMP_DH_GMPRt"/>
</dbReference>
<dbReference type="Proteomes" id="UP000503399">
    <property type="component" value="Chromosome"/>
</dbReference>
<dbReference type="GO" id="GO:0003938">
    <property type="term" value="F:IMP dehydrogenase activity"/>
    <property type="evidence" value="ECO:0007669"/>
    <property type="project" value="UniProtKB-UniRule"/>
</dbReference>
<sequence length="492" mass="53224">MSFEDKFVGEALTFDDVLLVPRASAILPRQVDVSTRFTRRIALNIPLVSAGMDTVTESRMAIAIAREGGIGVIHKNLPPERQASEVDKVKRSEHGVIIDPIFLGPDNTIRDAMELMSRYRISGVPIVRDGGYLVGILTNRDIRFEENYQRPIREVMTKDNLVTAPEGTTLEEAKAIMARHRIEKLPLVDRQFQLRGLITIKDIEKARKFPNAAKDPNGRLLVAAAVGVGPDTMERAEALVAARVDVIVVDTAHGHSAGVLNTVRRLKDAFPSVDIVAGNVATREGAEALIEAGADAVKVGVGPGSICTTRVVAGIGVPQITAIYEAAQAAHRAGVPVIADGGIRWSGDIVKALAAGASTVMLGSLFAGTEESPGEMEIYQGRSFKVYRGMGSLGAMREGSSDRYFQDELDVEKLVPEGIEGRVPYRGPLADTVYQLVGGLRAGMGYCGTETIPRLWEEGRFVRITNAGLRESHPHDIQITKEAPNYSAERTL</sequence>
<evidence type="ECO:0000256" key="6">
    <source>
        <dbReference type="ARBA" id="ARBA00022749"/>
    </source>
</evidence>
<feature type="binding site" evidence="13">
    <location>
        <position position="472"/>
    </location>
    <ligand>
        <name>K(+)</name>
        <dbReference type="ChEBI" id="CHEBI:29103"/>
        <note>ligand shared between two tetrameric partners</note>
    </ligand>
</feature>
<evidence type="ECO:0000256" key="16">
    <source>
        <dbReference type="PIRSR" id="PIRSR000130-3"/>
    </source>
</evidence>
<keyword evidence="4 13" id="KW-0479">Metal-binding</keyword>
<evidence type="ECO:0000256" key="19">
    <source>
        <dbReference type="RuleBase" id="RU003927"/>
    </source>
</evidence>
<evidence type="ECO:0000256" key="14">
    <source>
        <dbReference type="PIRSR" id="PIRSR000130-1"/>
    </source>
</evidence>
<dbReference type="InterPro" id="IPR013785">
    <property type="entry name" value="Aldolase_TIM"/>
</dbReference>
<comment type="caution">
    <text evidence="13">Lacks conserved residue(s) required for the propagation of feature annotation.</text>
</comment>
<evidence type="ECO:0000256" key="15">
    <source>
        <dbReference type="PIRSR" id="PIRSR000130-2"/>
    </source>
</evidence>
<dbReference type="PIRSF" id="PIRSF000130">
    <property type="entry name" value="IMPDH"/>
    <property type="match status" value="1"/>
</dbReference>
<dbReference type="PANTHER" id="PTHR11911:SF111">
    <property type="entry name" value="INOSINE-5'-MONOPHOSPHATE DEHYDROGENASE"/>
    <property type="match status" value="1"/>
</dbReference>
<feature type="binding site" description="in other chain" evidence="13 17">
    <location>
        <position position="304"/>
    </location>
    <ligand>
        <name>K(+)</name>
        <dbReference type="ChEBI" id="CHEBI:29103"/>
        <note>ligand shared between two tetrameric partners</note>
    </ligand>
</feature>
<dbReference type="AlphaFoldDB" id="A0A6F8ZHN4"/>
<feature type="binding site" evidence="13 16">
    <location>
        <begin position="300"/>
        <end position="302"/>
    </location>
    <ligand>
        <name>NAD(+)</name>
        <dbReference type="ChEBI" id="CHEBI:57540"/>
    </ligand>
</feature>
<dbReference type="InterPro" id="IPR005990">
    <property type="entry name" value="IMP_DH"/>
</dbReference>
<dbReference type="PANTHER" id="PTHR11911">
    <property type="entry name" value="INOSINE-5-MONOPHOSPHATE DEHYDROGENASE RELATED"/>
    <property type="match status" value="1"/>
</dbReference>
<evidence type="ECO:0000256" key="5">
    <source>
        <dbReference type="ARBA" id="ARBA00022737"/>
    </source>
</evidence>
<keyword evidence="7 13" id="KW-0658">Purine biosynthesis</keyword>
<feature type="active site" description="Thioimidate intermediate" evidence="13 14">
    <location>
        <position position="307"/>
    </location>
</feature>
<dbReference type="SUPFAM" id="SSF54631">
    <property type="entry name" value="CBS-domain pair"/>
    <property type="match status" value="1"/>
</dbReference>
<keyword evidence="9 13" id="KW-0560">Oxidoreductase</keyword>
<comment type="activity regulation">
    <text evidence="13">Mycophenolic acid (MPA) is a non-competitive inhibitor that prevents formation of the closed enzyme conformation by binding to the same site as the amobile flap. In contrast, mizoribine monophosphate (MZP) is a competitive inhibitor that induces the closed conformation. MPA is a potent inhibitor of mammalian IMPDHs but a poor inhibitor of the bacterial enzymes. MZP is a more potent inhibitor of bacterial IMPDH.</text>
</comment>
<evidence type="ECO:0000256" key="1">
    <source>
        <dbReference type="ARBA" id="ARBA00001958"/>
    </source>
</evidence>
<evidence type="ECO:0000256" key="20">
    <source>
        <dbReference type="RuleBase" id="RU003928"/>
    </source>
</evidence>
<dbReference type="GO" id="GO:0006183">
    <property type="term" value="P:GTP biosynthetic process"/>
    <property type="evidence" value="ECO:0007669"/>
    <property type="project" value="TreeGrafter"/>
</dbReference>
<feature type="binding site" description="in other chain" evidence="13 17">
    <location>
        <position position="302"/>
    </location>
    <ligand>
        <name>K(+)</name>
        <dbReference type="ChEBI" id="CHEBI:29103"/>
        <note>ligand shared between two tetrameric partners</note>
    </ligand>
</feature>
<feature type="domain" description="CBS" evidence="21">
    <location>
        <begin position="156"/>
        <end position="213"/>
    </location>
</feature>
<reference evidence="22 23" key="1">
    <citation type="submission" date="2020-02" db="EMBL/GenBank/DDBJ databases">
        <authorList>
            <person name="Hogendoorn C."/>
        </authorList>
    </citation>
    <scope>NUCLEOTIDE SEQUENCE [LARGE SCALE GENOMIC DNA]</scope>
    <source>
        <strain evidence="22">R501</strain>
    </source>
</reference>
<evidence type="ECO:0000256" key="10">
    <source>
        <dbReference type="ARBA" id="ARBA00023027"/>
    </source>
</evidence>
<dbReference type="KEGG" id="hfv:R50_1773"/>
<dbReference type="PROSITE" id="PS00487">
    <property type="entry name" value="IMP_DH_GMP_RED"/>
    <property type="match status" value="1"/>
</dbReference>
<evidence type="ECO:0000256" key="7">
    <source>
        <dbReference type="ARBA" id="ARBA00022755"/>
    </source>
</evidence>
<keyword evidence="23" id="KW-1185">Reference proteome</keyword>
<comment type="catalytic activity">
    <reaction evidence="12 13 20">
        <text>IMP + NAD(+) + H2O = XMP + NADH + H(+)</text>
        <dbReference type="Rhea" id="RHEA:11708"/>
        <dbReference type="ChEBI" id="CHEBI:15377"/>
        <dbReference type="ChEBI" id="CHEBI:15378"/>
        <dbReference type="ChEBI" id="CHEBI:57464"/>
        <dbReference type="ChEBI" id="CHEBI:57540"/>
        <dbReference type="ChEBI" id="CHEBI:57945"/>
        <dbReference type="ChEBI" id="CHEBI:58053"/>
        <dbReference type="EC" id="1.1.1.205"/>
    </reaction>
</comment>
<comment type="subunit">
    <text evidence="3 13">Homotetramer.</text>
</comment>
<dbReference type="Pfam" id="PF00571">
    <property type="entry name" value="CBS"/>
    <property type="match status" value="2"/>
</dbReference>
<dbReference type="GO" id="GO:0006177">
    <property type="term" value="P:GMP biosynthetic process"/>
    <property type="evidence" value="ECO:0007669"/>
    <property type="project" value="UniProtKB-UniRule"/>
</dbReference>
<dbReference type="Gene3D" id="3.20.20.70">
    <property type="entry name" value="Aldolase class I"/>
    <property type="match status" value="1"/>
</dbReference>
<comment type="cofactor">
    <cofactor evidence="1 13">
        <name>K(+)</name>
        <dbReference type="ChEBI" id="CHEBI:29103"/>
    </cofactor>
</comment>
<protein>
    <recommendedName>
        <fullName evidence="13 20">Inosine-5'-monophosphate dehydrogenase</fullName>
        <shortName evidence="13">IMP dehydrogenase</shortName>
        <shortName evidence="13">IMPD</shortName>
        <shortName evidence="13">IMPDH</shortName>
        <ecNumber evidence="13 20">1.1.1.205</ecNumber>
    </recommendedName>
</protein>
<evidence type="ECO:0000256" key="4">
    <source>
        <dbReference type="ARBA" id="ARBA00022723"/>
    </source>
</evidence>
<organism evidence="22 23">
    <name type="scientific">Candidatus Hydrogenisulfobacillus filiaventi</name>
    <dbReference type="NCBI Taxonomy" id="2707344"/>
    <lineage>
        <taxon>Bacteria</taxon>
        <taxon>Bacillati</taxon>
        <taxon>Bacillota</taxon>
        <taxon>Clostridia</taxon>
        <taxon>Eubacteriales</taxon>
        <taxon>Clostridiales Family XVII. Incertae Sedis</taxon>
        <taxon>Candidatus Hydrogenisulfobacillus</taxon>
    </lineage>
</organism>
<comment type="pathway">
    <text evidence="13 20">Purine metabolism; XMP biosynthesis via de novo pathway; XMP from IMP: step 1/1.</text>
</comment>
<comment type="function">
    <text evidence="13">Catalyzes the conversion of inosine 5'-phosphate (IMP) to xanthosine 5'-phosphate (XMP), the first committed and rate-limiting step in the de novo synthesis of guanine nucleotides, and therefore plays an important role in the regulation of cell growth.</text>
</comment>
<dbReference type="HAMAP" id="MF_01964">
    <property type="entry name" value="IMPDH"/>
    <property type="match status" value="1"/>
</dbReference>